<dbReference type="GO" id="GO:0008881">
    <property type="term" value="F:glutamate racemase activity"/>
    <property type="evidence" value="ECO:0007669"/>
    <property type="project" value="UniProtKB-UniRule"/>
</dbReference>
<protein>
    <recommendedName>
        <fullName evidence="2 7">Glutamate racemase</fullName>
        <ecNumber evidence="2 7">5.1.1.3</ecNumber>
    </recommendedName>
</protein>
<comment type="pathway">
    <text evidence="7">Cell wall biogenesis; peptidoglycan biosynthesis.</text>
</comment>
<comment type="function">
    <text evidence="7">Provides the (R)-glutamate required for cell wall biosynthesis.</text>
</comment>
<dbReference type="GO" id="GO:0071555">
    <property type="term" value="P:cell wall organization"/>
    <property type="evidence" value="ECO:0007669"/>
    <property type="project" value="UniProtKB-KW"/>
</dbReference>
<dbReference type="InterPro" id="IPR001920">
    <property type="entry name" value="Asp/Glu_race"/>
</dbReference>
<keyword evidence="3 7" id="KW-0133">Cell shape</keyword>
<evidence type="ECO:0000256" key="4">
    <source>
        <dbReference type="ARBA" id="ARBA00022984"/>
    </source>
</evidence>
<reference evidence="8 9" key="1">
    <citation type="journal article" date="2012" name="Int. J. Syst. Evol. Microbiol.">
        <title>Marinomonas hwangdonensis sp. nov., isolated from seawater.</title>
        <authorList>
            <person name="Jung Y.T."/>
            <person name="Oh T.K."/>
            <person name="Yoon J.H."/>
        </authorList>
    </citation>
    <scope>NUCLEOTIDE SEQUENCE [LARGE SCALE GENOMIC DNA]</scope>
    <source>
        <strain evidence="8 9">HDW-15</strain>
    </source>
</reference>
<comment type="caution">
    <text evidence="8">The sequence shown here is derived from an EMBL/GenBank/DDBJ whole genome shotgun (WGS) entry which is preliminary data.</text>
</comment>
<feature type="binding site" evidence="7">
    <location>
        <begin position="12"/>
        <end position="13"/>
    </location>
    <ligand>
        <name>substrate</name>
    </ligand>
</feature>
<gene>
    <name evidence="7 8" type="primary">murI</name>
    <name evidence="8" type="ORF">EBI00_11265</name>
</gene>
<dbReference type="PROSITE" id="PS00923">
    <property type="entry name" value="ASP_GLU_RACEMASE_1"/>
    <property type="match status" value="1"/>
</dbReference>
<keyword evidence="6 7" id="KW-0961">Cell wall biogenesis/degradation</keyword>
<dbReference type="GO" id="GO:0009252">
    <property type="term" value="P:peptidoglycan biosynthetic process"/>
    <property type="evidence" value="ECO:0007669"/>
    <property type="project" value="UniProtKB-UniRule"/>
</dbReference>
<dbReference type="AlphaFoldDB" id="A0A3M8Q1R2"/>
<dbReference type="InterPro" id="IPR033134">
    <property type="entry name" value="Asp/Glu_racemase_AS_2"/>
</dbReference>
<dbReference type="Gene3D" id="3.40.50.1860">
    <property type="match status" value="2"/>
</dbReference>
<dbReference type="Pfam" id="PF01177">
    <property type="entry name" value="Asp_Glu_race"/>
    <property type="match status" value="1"/>
</dbReference>
<evidence type="ECO:0000256" key="2">
    <source>
        <dbReference type="ARBA" id="ARBA00013090"/>
    </source>
</evidence>
<evidence type="ECO:0000256" key="3">
    <source>
        <dbReference type="ARBA" id="ARBA00022960"/>
    </source>
</evidence>
<dbReference type="InterPro" id="IPR004391">
    <property type="entry name" value="Glu_race"/>
</dbReference>
<evidence type="ECO:0000256" key="7">
    <source>
        <dbReference type="HAMAP-Rule" id="MF_00258"/>
    </source>
</evidence>
<dbReference type="OrthoDB" id="9801055at2"/>
<dbReference type="PROSITE" id="PS00924">
    <property type="entry name" value="ASP_GLU_RACEMASE_2"/>
    <property type="match status" value="1"/>
</dbReference>
<keyword evidence="5 7" id="KW-0413">Isomerase</keyword>
<name>A0A3M8Q1R2_9GAMM</name>
<feature type="active site" description="Proton donor/acceptor" evidence="7">
    <location>
        <position position="75"/>
    </location>
</feature>
<evidence type="ECO:0000256" key="6">
    <source>
        <dbReference type="ARBA" id="ARBA00023316"/>
    </source>
</evidence>
<dbReference type="UniPathway" id="UPA00219"/>
<dbReference type="SUPFAM" id="SSF53681">
    <property type="entry name" value="Aspartate/glutamate racemase"/>
    <property type="match status" value="2"/>
</dbReference>
<feature type="binding site" evidence="7">
    <location>
        <begin position="186"/>
        <end position="187"/>
    </location>
    <ligand>
        <name>substrate</name>
    </ligand>
</feature>
<feature type="binding site" evidence="7">
    <location>
        <begin position="44"/>
        <end position="45"/>
    </location>
    <ligand>
        <name>substrate</name>
    </ligand>
</feature>
<accession>A0A3M8Q1R2</accession>
<proteinExistence type="inferred from homology"/>
<dbReference type="EMBL" id="RIZG01000006">
    <property type="protein sequence ID" value="RNF50049.1"/>
    <property type="molecule type" value="Genomic_DNA"/>
</dbReference>
<dbReference type="EC" id="5.1.1.3" evidence="2 7"/>
<comment type="similarity">
    <text evidence="7">Belongs to the aspartate/glutamate racemases family.</text>
</comment>
<evidence type="ECO:0000256" key="1">
    <source>
        <dbReference type="ARBA" id="ARBA00001602"/>
    </source>
</evidence>
<comment type="catalytic activity">
    <reaction evidence="1 7">
        <text>L-glutamate = D-glutamate</text>
        <dbReference type="Rhea" id="RHEA:12813"/>
        <dbReference type="ChEBI" id="CHEBI:29985"/>
        <dbReference type="ChEBI" id="CHEBI:29986"/>
        <dbReference type="EC" id="5.1.1.3"/>
    </reaction>
</comment>
<dbReference type="InterPro" id="IPR015942">
    <property type="entry name" value="Asp/Glu/hydantoin_racemase"/>
</dbReference>
<dbReference type="InterPro" id="IPR018187">
    <property type="entry name" value="Asp/Glu_racemase_AS_1"/>
</dbReference>
<organism evidence="8 9">
    <name type="scientific">Marinomonas hwangdonensis</name>
    <dbReference type="NCBI Taxonomy" id="1053647"/>
    <lineage>
        <taxon>Bacteria</taxon>
        <taxon>Pseudomonadati</taxon>
        <taxon>Pseudomonadota</taxon>
        <taxon>Gammaproteobacteria</taxon>
        <taxon>Oceanospirillales</taxon>
        <taxon>Oceanospirillaceae</taxon>
        <taxon>Marinomonas</taxon>
    </lineage>
</organism>
<dbReference type="PANTHER" id="PTHR21198:SF2">
    <property type="entry name" value="GLUTAMATE RACEMASE"/>
    <property type="match status" value="1"/>
</dbReference>
<evidence type="ECO:0000313" key="8">
    <source>
        <dbReference type="EMBL" id="RNF50049.1"/>
    </source>
</evidence>
<dbReference type="RefSeq" id="WP_123096032.1">
    <property type="nucleotide sequence ID" value="NZ_RIZG01000006.1"/>
</dbReference>
<feature type="active site" description="Proton donor/acceptor" evidence="7">
    <location>
        <position position="185"/>
    </location>
</feature>
<dbReference type="HAMAP" id="MF_00258">
    <property type="entry name" value="Glu_racemase"/>
    <property type="match status" value="1"/>
</dbReference>
<dbReference type="PANTHER" id="PTHR21198">
    <property type="entry name" value="GLUTAMATE RACEMASE"/>
    <property type="match status" value="1"/>
</dbReference>
<feature type="binding site" evidence="7">
    <location>
        <begin position="76"/>
        <end position="77"/>
    </location>
    <ligand>
        <name>substrate</name>
    </ligand>
</feature>
<evidence type="ECO:0000313" key="9">
    <source>
        <dbReference type="Proteomes" id="UP000280507"/>
    </source>
</evidence>
<keyword evidence="4 7" id="KW-0573">Peptidoglycan synthesis</keyword>
<dbReference type="GO" id="GO:0008360">
    <property type="term" value="P:regulation of cell shape"/>
    <property type="evidence" value="ECO:0007669"/>
    <property type="project" value="UniProtKB-KW"/>
</dbReference>
<keyword evidence="9" id="KW-1185">Reference proteome</keyword>
<dbReference type="NCBIfam" id="TIGR00067">
    <property type="entry name" value="glut_race"/>
    <property type="match status" value="1"/>
</dbReference>
<dbReference type="Proteomes" id="UP000280507">
    <property type="component" value="Unassembled WGS sequence"/>
</dbReference>
<sequence>MSGSGLKVGVIDSGAGGLTILNSIHTKHPYLDLLYLADDAFAPYGNKSVLQLQDRLVKIGHFFENEKVSAIVVACNTATVVAIDALRASTSLPIIGVEPAVKPAFRLSKQRNVAVLATPVTANSARLNDLIALWKSDSRVCVMSSDTLAYDIDAWPESEPKIQHTIQQLTHEMSEKKIDTLVLACTHYPLVRHLFVQALGAGCDIIEPSEGVTAQLIRRLQEVYPTRMCELQNTSTLKQGSIEIASSLGVLNMPRLLSWVLNKHAVCGQRHVAI</sequence>
<evidence type="ECO:0000256" key="5">
    <source>
        <dbReference type="ARBA" id="ARBA00023235"/>
    </source>
</evidence>